<keyword evidence="5 7" id="KW-1133">Transmembrane helix</keyword>
<dbReference type="PANTHER" id="PTHR43386:SF25">
    <property type="entry name" value="PEPTIDE ABC TRANSPORTER PERMEASE PROTEIN"/>
    <property type="match status" value="1"/>
</dbReference>
<keyword evidence="4 7" id="KW-0812">Transmembrane</keyword>
<dbReference type="PANTHER" id="PTHR43386">
    <property type="entry name" value="OLIGOPEPTIDE TRANSPORT SYSTEM PERMEASE PROTEIN APPC"/>
    <property type="match status" value="1"/>
</dbReference>
<dbReference type="SUPFAM" id="SSF161098">
    <property type="entry name" value="MetI-like"/>
    <property type="match status" value="1"/>
</dbReference>
<evidence type="ECO:0000256" key="6">
    <source>
        <dbReference type="ARBA" id="ARBA00023136"/>
    </source>
</evidence>
<dbReference type="Pfam" id="PF00528">
    <property type="entry name" value="BPD_transp_1"/>
    <property type="match status" value="1"/>
</dbReference>
<comment type="caution">
    <text evidence="9">The sequence shown here is derived from an EMBL/GenBank/DDBJ whole genome shotgun (WGS) entry which is preliminary data.</text>
</comment>
<keyword evidence="2 7" id="KW-0813">Transport</keyword>
<feature type="transmembrane region" description="Helical" evidence="7">
    <location>
        <begin position="162"/>
        <end position="179"/>
    </location>
</feature>
<dbReference type="Gene3D" id="1.10.3720.10">
    <property type="entry name" value="MetI-like"/>
    <property type="match status" value="1"/>
</dbReference>
<dbReference type="GO" id="GO:0055085">
    <property type="term" value="P:transmembrane transport"/>
    <property type="evidence" value="ECO:0007669"/>
    <property type="project" value="InterPro"/>
</dbReference>
<name>A0A7W6WFA7_9HYPH</name>
<evidence type="ECO:0000256" key="2">
    <source>
        <dbReference type="ARBA" id="ARBA00022448"/>
    </source>
</evidence>
<sequence length="299" mass="31960">MSEISVASASPAAASTRQSARFIHRALRHRSFMVGFLIIAVVVAVAIFAPLLAPHDPYRQDLLARMARPVFLGGTWQHVLGTDTLGRDYLSRLIYGARVSLMIGCVAAFISAIIGTTLGILGGYFGGKVDAVVMFLVSVRLALPATLVALAVVALFGGSLTVVVVALGCLLWDRFAVVMRSATMQVRKMDYIAAAEVLGANVPRILWKDVLPNVMNALIVVLTLEMAHAIILEAALSFLGLGVQPPTPSWGLMISEGKEMLLFESWLIAIPGIGLFILLLAINMLGDGIRDITAPEGRN</sequence>
<feature type="domain" description="ABC transmembrane type-1" evidence="8">
    <location>
        <begin position="97"/>
        <end position="286"/>
    </location>
</feature>
<proteinExistence type="inferred from homology"/>
<feature type="transmembrane region" description="Helical" evidence="7">
    <location>
        <begin position="31"/>
        <end position="53"/>
    </location>
</feature>
<evidence type="ECO:0000256" key="4">
    <source>
        <dbReference type="ARBA" id="ARBA00022692"/>
    </source>
</evidence>
<keyword evidence="3" id="KW-1003">Cell membrane</keyword>
<keyword evidence="6 7" id="KW-0472">Membrane</keyword>
<feature type="transmembrane region" description="Helical" evidence="7">
    <location>
        <begin position="214"/>
        <end position="241"/>
    </location>
</feature>
<evidence type="ECO:0000256" key="7">
    <source>
        <dbReference type="RuleBase" id="RU363032"/>
    </source>
</evidence>
<dbReference type="Pfam" id="PF12911">
    <property type="entry name" value="OppC_N"/>
    <property type="match status" value="1"/>
</dbReference>
<dbReference type="CDD" id="cd06261">
    <property type="entry name" value="TM_PBP2"/>
    <property type="match status" value="1"/>
</dbReference>
<feature type="transmembrane region" description="Helical" evidence="7">
    <location>
        <begin position="261"/>
        <end position="282"/>
    </location>
</feature>
<dbReference type="InterPro" id="IPR050366">
    <property type="entry name" value="BP-dependent_transpt_permease"/>
</dbReference>
<dbReference type="RefSeq" id="WP_183926722.1">
    <property type="nucleotide sequence ID" value="NZ_JACIGM010000007.1"/>
</dbReference>
<comment type="subcellular location">
    <subcellularLocation>
        <location evidence="1 7">Cell membrane</location>
        <topology evidence="1 7">Multi-pass membrane protein</topology>
    </subcellularLocation>
</comment>
<accession>A0A7W6WFA7</accession>
<dbReference type="GO" id="GO:0005886">
    <property type="term" value="C:plasma membrane"/>
    <property type="evidence" value="ECO:0007669"/>
    <property type="project" value="UniProtKB-SubCell"/>
</dbReference>
<gene>
    <name evidence="9" type="ORF">GGE12_003481</name>
</gene>
<evidence type="ECO:0000259" key="8">
    <source>
        <dbReference type="PROSITE" id="PS50928"/>
    </source>
</evidence>
<dbReference type="Proteomes" id="UP000533641">
    <property type="component" value="Unassembled WGS sequence"/>
</dbReference>
<dbReference type="AlphaFoldDB" id="A0A7W6WFA7"/>
<organism evidence="9 10">
    <name type="scientific">Rhizobium mongolense</name>
    <dbReference type="NCBI Taxonomy" id="57676"/>
    <lineage>
        <taxon>Bacteria</taxon>
        <taxon>Pseudomonadati</taxon>
        <taxon>Pseudomonadota</taxon>
        <taxon>Alphaproteobacteria</taxon>
        <taxon>Hyphomicrobiales</taxon>
        <taxon>Rhizobiaceae</taxon>
        <taxon>Rhizobium/Agrobacterium group</taxon>
        <taxon>Rhizobium</taxon>
    </lineage>
</organism>
<evidence type="ECO:0000313" key="9">
    <source>
        <dbReference type="EMBL" id="MBB4275690.1"/>
    </source>
</evidence>
<dbReference type="InterPro" id="IPR000515">
    <property type="entry name" value="MetI-like"/>
</dbReference>
<dbReference type="PROSITE" id="PS50928">
    <property type="entry name" value="ABC_TM1"/>
    <property type="match status" value="1"/>
</dbReference>
<feature type="transmembrane region" description="Helical" evidence="7">
    <location>
        <begin position="132"/>
        <end position="156"/>
    </location>
</feature>
<evidence type="ECO:0000256" key="1">
    <source>
        <dbReference type="ARBA" id="ARBA00004651"/>
    </source>
</evidence>
<dbReference type="EMBL" id="JACIGM010000007">
    <property type="protein sequence ID" value="MBB4275690.1"/>
    <property type="molecule type" value="Genomic_DNA"/>
</dbReference>
<comment type="similarity">
    <text evidence="7">Belongs to the binding-protein-dependent transport system permease family.</text>
</comment>
<dbReference type="InterPro" id="IPR035906">
    <property type="entry name" value="MetI-like_sf"/>
</dbReference>
<evidence type="ECO:0000256" key="5">
    <source>
        <dbReference type="ARBA" id="ARBA00022989"/>
    </source>
</evidence>
<reference evidence="9 10" key="1">
    <citation type="submission" date="2020-08" db="EMBL/GenBank/DDBJ databases">
        <title>Genomic Encyclopedia of Type Strains, Phase IV (KMG-V): Genome sequencing to study the core and pangenomes of soil and plant-associated prokaryotes.</title>
        <authorList>
            <person name="Whitman W."/>
        </authorList>
    </citation>
    <scope>NUCLEOTIDE SEQUENCE [LARGE SCALE GENOMIC DNA]</scope>
    <source>
        <strain evidence="9 10">SEMIA 402</strain>
    </source>
</reference>
<dbReference type="InterPro" id="IPR025966">
    <property type="entry name" value="OppC_N"/>
</dbReference>
<protein>
    <submittedName>
        <fullName evidence="9">Peptide/nickel transport system permease protein</fullName>
    </submittedName>
</protein>
<evidence type="ECO:0000256" key="3">
    <source>
        <dbReference type="ARBA" id="ARBA00022475"/>
    </source>
</evidence>
<feature type="transmembrane region" description="Helical" evidence="7">
    <location>
        <begin position="99"/>
        <end position="125"/>
    </location>
</feature>
<evidence type="ECO:0000313" key="10">
    <source>
        <dbReference type="Proteomes" id="UP000533641"/>
    </source>
</evidence>